<keyword evidence="1" id="KW-0547">Nucleotide-binding</keyword>
<dbReference type="AlphaFoldDB" id="A0A0L6UYX1"/>
<dbReference type="InterPro" id="IPR050628">
    <property type="entry name" value="SNF2_RAD54_helicase_TF"/>
</dbReference>
<proteinExistence type="predicted"/>
<dbReference type="VEuPathDB" id="FungiDB:VP01_314g4"/>
<sequence length="122" mass="13431">MCYLILNLGRNEYATSKLLMRNTCCCVRLKHIRGLSNLEGHFTSENSNTKGSILADNMGRGKTLTSLALVLSSKDAAKSFAKLDNGHAKRTLVVCPLCTLANWEAEIQKHIDLNVTTFSGEE</sequence>
<name>A0A0L6UYX1_9BASI</name>
<keyword evidence="2" id="KW-0378">Hydrolase</keyword>
<dbReference type="STRING" id="27349.A0A0L6UYX1"/>
<dbReference type="Gene3D" id="3.40.50.10810">
    <property type="entry name" value="Tandem AAA-ATPase domain"/>
    <property type="match status" value="1"/>
</dbReference>
<dbReference type="Pfam" id="PF00176">
    <property type="entry name" value="SNF2-rel_dom"/>
    <property type="match status" value="1"/>
</dbReference>
<comment type="caution">
    <text evidence="5">The sequence shown here is derived from an EMBL/GenBank/DDBJ whole genome shotgun (WGS) entry which is preliminary data.</text>
</comment>
<feature type="domain" description="SNF2 N-terminal" evidence="4">
    <location>
        <begin position="44"/>
        <end position="121"/>
    </location>
</feature>
<accession>A0A0L6UYX1</accession>
<evidence type="ECO:0000256" key="2">
    <source>
        <dbReference type="ARBA" id="ARBA00022801"/>
    </source>
</evidence>
<dbReference type="Proteomes" id="UP000037035">
    <property type="component" value="Unassembled WGS sequence"/>
</dbReference>
<dbReference type="InterPro" id="IPR038718">
    <property type="entry name" value="SNF2-like_sf"/>
</dbReference>
<organism evidence="5 6">
    <name type="scientific">Puccinia sorghi</name>
    <dbReference type="NCBI Taxonomy" id="27349"/>
    <lineage>
        <taxon>Eukaryota</taxon>
        <taxon>Fungi</taxon>
        <taxon>Dikarya</taxon>
        <taxon>Basidiomycota</taxon>
        <taxon>Pucciniomycotina</taxon>
        <taxon>Pucciniomycetes</taxon>
        <taxon>Pucciniales</taxon>
        <taxon>Pucciniaceae</taxon>
        <taxon>Puccinia</taxon>
    </lineage>
</organism>
<evidence type="ECO:0000256" key="1">
    <source>
        <dbReference type="ARBA" id="ARBA00022741"/>
    </source>
</evidence>
<evidence type="ECO:0000256" key="3">
    <source>
        <dbReference type="ARBA" id="ARBA00022840"/>
    </source>
</evidence>
<keyword evidence="6" id="KW-1185">Reference proteome</keyword>
<protein>
    <recommendedName>
        <fullName evidence="4">SNF2 N-terminal domain-containing protein</fullName>
    </recommendedName>
</protein>
<dbReference type="GO" id="GO:0008094">
    <property type="term" value="F:ATP-dependent activity, acting on DNA"/>
    <property type="evidence" value="ECO:0007669"/>
    <property type="project" value="TreeGrafter"/>
</dbReference>
<dbReference type="InterPro" id="IPR027417">
    <property type="entry name" value="P-loop_NTPase"/>
</dbReference>
<reference evidence="5 6" key="1">
    <citation type="submission" date="2015-08" db="EMBL/GenBank/DDBJ databases">
        <title>Next Generation Sequencing and Analysis of the Genome of Puccinia sorghi L Schw, the Causal Agent of Maize Common Rust.</title>
        <authorList>
            <person name="Rochi L."/>
            <person name="Burguener G."/>
            <person name="Darino M."/>
            <person name="Turjanski A."/>
            <person name="Kreff E."/>
            <person name="Dieguez M.J."/>
            <person name="Sacco F."/>
        </authorList>
    </citation>
    <scope>NUCLEOTIDE SEQUENCE [LARGE SCALE GENOMIC DNA]</scope>
    <source>
        <strain evidence="5 6">RO10H11247</strain>
    </source>
</reference>
<evidence type="ECO:0000313" key="5">
    <source>
        <dbReference type="EMBL" id="KNZ53738.1"/>
    </source>
</evidence>
<evidence type="ECO:0000259" key="4">
    <source>
        <dbReference type="Pfam" id="PF00176"/>
    </source>
</evidence>
<dbReference type="SUPFAM" id="SSF52540">
    <property type="entry name" value="P-loop containing nucleoside triphosphate hydrolases"/>
    <property type="match status" value="1"/>
</dbReference>
<dbReference type="GO" id="GO:0016787">
    <property type="term" value="F:hydrolase activity"/>
    <property type="evidence" value="ECO:0007669"/>
    <property type="project" value="UniProtKB-KW"/>
</dbReference>
<dbReference type="InterPro" id="IPR000330">
    <property type="entry name" value="SNF2_N"/>
</dbReference>
<evidence type="ECO:0000313" key="6">
    <source>
        <dbReference type="Proteomes" id="UP000037035"/>
    </source>
</evidence>
<dbReference type="PANTHER" id="PTHR45626">
    <property type="entry name" value="TRANSCRIPTION TERMINATION FACTOR 2-RELATED"/>
    <property type="match status" value="1"/>
</dbReference>
<dbReference type="GO" id="GO:0005524">
    <property type="term" value="F:ATP binding"/>
    <property type="evidence" value="ECO:0007669"/>
    <property type="project" value="UniProtKB-KW"/>
</dbReference>
<dbReference type="OrthoDB" id="448448at2759"/>
<dbReference type="EMBL" id="LAVV01008113">
    <property type="protein sequence ID" value="KNZ53738.1"/>
    <property type="molecule type" value="Genomic_DNA"/>
</dbReference>
<gene>
    <name evidence="5" type="ORF">VP01_314g4</name>
</gene>
<dbReference type="GO" id="GO:0006281">
    <property type="term" value="P:DNA repair"/>
    <property type="evidence" value="ECO:0007669"/>
    <property type="project" value="TreeGrafter"/>
</dbReference>
<dbReference type="PANTHER" id="PTHR45626:SF22">
    <property type="entry name" value="DNA REPAIR PROTEIN RAD5"/>
    <property type="match status" value="1"/>
</dbReference>
<dbReference type="GO" id="GO:0005634">
    <property type="term" value="C:nucleus"/>
    <property type="evidence" value="ECO:0007669"/>
    <property type="project" value="TreeGrafter"/>
</dbReference>
<keyword evidence="3" id="KW-0067">ATP-binding</keyword>